<dbReference type="EMBL" id="BARS01049281">
    <property type="protein sequence ID" value="GAG31245.1"/>
    <property type="molecule type" value="Genomic_DNA"/>
</dbReference>
<comment type="caution">
    <text evidence="1">The sequence shown here is derived from an EMBL/GenBank/DDBJ whole genome shotgun (WGS) entry which is preliminary data.</text>
</comment>
<organism evidence="1">
    <name type="scientific">marine sediment metagenome</name>
    <dbReference type="NCBI Taxonomy" id="412755"/>
    <lineage>
        <taxon>unclassified sequences</taxon>
        <taxon>metagenomes</taxon>
        <taxon>ecological metagenomes</taxon>
    </lineage>
</organism>
<proteinExistence type="predicted"/>
<feature type="non-terminal residue" evidence="1">
    <location>
        <position position="1"/>
    </location>
</feature>
<gene>
    <name evidence="1" type="ORF">S01H1_73735</name>
</gene>
<name>X0WKR2_9ZZZZ</name>
<accession>X0WKR2</accession>
<reference evidence="1" key="1">
    <citation type="journal article" date="2014" name="Front. Microbiol.">
        <title>High frequency of phylogenetically diverse reductive dehalogenase-homologous genes in deep subseafloor sedimentary metagenomes.</title>
        <authorList>
            <person name="Kawai M."/>
            <person name="Futagami T."/>
            <person name="Toyoda A."/>
            <person name="Takaki Y."/>
            <person name="Nishi S."/>
            <person name="Hori S."/>
            <person name="Arai W."/>
            <person name="Tsubouchi T."/>
            <person name="Morono Y."/>
            <person name="Uchiyama I."/>
            <person name="Ito T."/>
            <person name="Fujiyama A."/>
            <person name="Inagaki F."/>
            <person name="Takami H."/>
        </authorList>
    </citation>
    <scope>NUCLEOTIDE SEQUENCE</scope>
    <source>
        <strain evidence="1">Expedition CK06-06</strain>
    </source>
</reference>
<sequence length="149" mass="16343">TFVVDHEDDEMIFDQIGHYPAPKVTGSESFDVRAGTLTFDDCRLPVDNATTWILSDTGTIHVKPDCFCGTQEQPYTGCAIDISGDRDEVLFWVERGGVLQLAFKTTGRFDMSGGTLETDGNFVVAGRAQLSGGRIKVAPGKWAEFRFAQ</sequence>
<evidence type="ECO:0000313" key="1">
    <source>
        <dbReference type="EMBL" id="GAG31245.1"/>
    </source>
</evidence>
<protein>
    <submittedName>
        <fullName evidence="1">Uncharacterized protein</fullName>
    </submittedName>
</protein>
<dbReference type="AlphaFoldDB" id="X0WKR2"/>